<dbReference type="AlphaFoldDB" id="A0A2I0CRI2"/>
<organism evidence="1 2">
    <name type="scientific">Pseudomonas fluvialis</name>
    <dbReference type="NCBI Taxonomy" id="1793966"/>
    <lineage>
        <taxon>Bacteria</taxon>
        <taxon>Pseudomonadati</taxon>
        <taxon>Pseudomonadota</taxon>
        <taxon>Gammaproteobacteria</taxon>
        <taxon>Pseudomonadales</taxon>
        <taxon>Pseudomonadaceae</taxon>
        <taxon>Pseudomonas</taxon>
    </lineage>
</organism>
<gene>
    <name evidence="1" type="ORF">CW360_07070</name>
</gene>
<evidence type="ECO:0000313" key="2">
    <source>
        <dbReference type="Proteomes" id="UP000242861"/>
    </source>
</evidence>
<name>A0A2I0CRI2_9PSED</name>
<reference evidence="2" key="1">
    <citation type="submission" date="2017-12" db="EMBL/GenBank/DDBJ databases">
        <authorList>
            <person name="Yu X.-Y."/>
        </authorList>
    </citation>
    <scope>NUCLEOTIDE SEQUENCE [LARGE SCALE GENOMIC DNA]</scope>
    <source>
        <strain evidence="2">ZYSR67-Z</strain>
    </source>
</reference>
<dbReference type="Proteomes" id="UP000242861">
    <property type="component" value="Unassembled WGS sequence"/>
</dbReference>
<comment type="caution">
    <text evidence="1">The sequence shown here is derived from an EMBL/GenBank/DDBJ whole genome shotgun (WGS) entry which is preliminary data.</text>
</comment>
<dbReference type="RefSeq" id="WP_101193212.1">
    <property type="nucleotide sequence ID" value="NZ_PIYS01000010.1"/>
</dbReference>
<protein>
    <submittedName>
        <fullName evidence="1">Uncharacterized protein</fullName>
    </submittedName>
</protein>
<dbReference type="EMBL" id="PIYS01000010">
    <property type="protein sequence ID" value="PKF71653.1"/>
    <property type="molecule type" value="Genomic_DNA"/>
</dbReference>
<sequence>MARATANFAFLGIQKTEFDNVKNARLFVGDEPDNKTDVGLSVLSMVIHDDVIDELFSLGAGIDPLEQIEVTFDIDRGSKNAGKMIALALNPVKKPSVSHVSAKPAGTPAKPE</sequence>
<proteinExistence type="predicted"/>
<accession>A0A2I0CRI2</accession>
<evidence type="ECO:0000313" key="1">
    <source>
        <dbReference type="EMBL" id="PKF71653.1"/>
    </source>
</evidence>